<dbReference type="EMBL" id="JAUSVF010000002">
    <property type="protein sequence ID" value="MDQ0322511.1"/>
    <property type="molecule type" value="Genomic_DNA"/>
</dbReference>
<feature type="domain" description="Glycosyltransferase 2-like" evidence="1">
    <location>
        <begin position="14"/>
        <end position="145"/>
    </location>
</feature>
<accession>A0ABU0BW74</accession>
<dbReference type="SUPFAM" id="SSF53448">
    <property type="entry name" value="Nucleotide-diphospho-sugar transferases"/>
    <property type="match status" value="1"/>
</dbReference>
<evidence type="ECO:0000313" key="3">
    <source>
        <dbReference type="Proteomes" id="UP001230207"/>
    </source>
</evidence>
<dbReference type="Gene3D" id="3.90.550.10">
    <property type="entry name" value="Spore Coat Polysaccharide Biosynthesis Protein SpsA, Chain A"/>
    <property type="match status" value="1"/>
</dbReference>
<keyword evidence="2" id="KW-0808">Transferase</keyword>
<gene>
    <name evidence="2" type="ORF">QO002_004717</name>
</gene>
<organism evidence="2 3">
    <name type="scientific">Pararhizobium capsulatum DSM 1112</name>
    <dbReference type="NCBI Taxonomy" id="1121113"/>
    <lineage>
        <taxon>Bacteria</taxon>
        <taxon>Pseudomonadati</taxon>
        <taxon>Pseudomonadota</taxon>
        <taxon>Alphaproteobacteria</taxon>
        <taxon>Hyphomicrobiales</taxon>
        <taxon>Rhizobiaceae</taxon>
        <taxon>Rhizobium/Agrobacterium group</taxon>
        <taxon>Pararhizobium</taxon>
    </lineage>
</organism>
<reference evidence="2 3" key="1">
    <citation type="submission" date="2023-07" db="EMBL/GenBank/DDBJ databases">
        <title>Genomic Encyclopedia of Type Strains, Phase IV (KMG-IV): sequencing the most valuable type-strain genomes for metagenomic binning, comparative biology and taxonomic classification.</title>
        <authorList>
            <person name="Goeker M."/>
        </authorList>
    </citation>
    <scope>NUCLEOTIDE SEQUENCE [LARGE SCALE GENOMIC DNA]</scope>
    <source>
        <strain evidence="2 3">DSM 1112</strain>
    </source>
</reference>
<dbReference type="InterPro" id="IPR001173">
    <property type="entry name" value="Glyco_trans_2-like"/>
</dbReference>
<dbReference type="Proteomes" id="UP001230207">
    <property type="component" value="Unassembled WGS sequence"/>
</dbReference>
<dbReference type="EC" id="2.4.-.-" evidence="2"/>
<protein>
    <submittedName>
        <fullName evidence="2">Succinoglycan biosynthesis protein ExoM</fullName>
        <ecNumber evidence="2">2.4.-.-</ecNumber>
    </submittedName>
</protein>
<evidence type="ECO:0000259" key="1">
    <source>
        <dbReference type="Pfam" id="PF00535"/>
    </source>
</evidence>
<evidence type="ECO:0000313" key="2">
    <source>
        <dbReference type="EMBL" id="MDQ0322511.1"/>
    </source>
</evidence>
<keyword evidence="2" id="KW-0328">Glycosyltransferase</keyword>
<keyword evidence="3" id="KW-1185">Reference proteome</keyword>
<dbReference type="Pfam" id="PF00535">
    <property type="entry name" value="Glycos_transf_2"/>
    <property type="match status" value="1"/>
</dbReference>
<dbReference type="InterPro" id="IPR029044">
    <property type="entry name" value="Nucleotide-diphossugar_trans"/>
</dbReference>
<sequence>MNPIAPNTPSLIDIAVCTFRRPALEATLRSLANLHVPAGASLRIIVADNDTVASARPLIERMRRQIPFELDYVHCPAGNISIARNACLDHSRSDLLAFIDDDETASPDWLVHLVEQKRETGVDVVLGPVKAEYAAPAPGWMKHADIHSTRPVWISGEICTGYTCNVLLDLKTKPLAGRRFSLALGKSGGEDTEFFSLVKLAGGRFAFSADAWVYEPVPDNRATLSWLARRRFRMGQTHGRLLAERGSSRPVQIGLAGAKAGFCALASVATIFFPASRYRYGLRAVLHAGVISGLSGVREIEQYGTTETPA</sequence>
<dbReference type="RefSeq" id="WP_307234189.1">
    <property type="nucleotide sequence ID" value="NZ_JAUSVF010000002.1"/>
</dbReference>
<dbReference type="GO" id="GO:0016757">
    <property type="term" value="F:glycosyltransferase activity"/>
    <property type="evidence" value="ECO:0007669"/>
    <property type="project" value="UniProtKB-KW"/>
</dbReference>
<name>A0ABU0BW74_9HYPH</name>
<comment type="caution">
    <text evidence="2">The sequence shown here is derived from an EMBL/GenBank/DDBJ whole genome shotgun (WGS) entry which is preliminary data.</text>
</comment>
<proteinExistence type="predicted"/>